<evidence type="ECO:0000313" key="13">
    <source>
        <dbReference type="EMBL" id="AGF47377.1"/>
    </source>
</evidence>
<dbReference type="GO" id="GO:0005829">
    <property type="term" value="C:cytosol"/>
    <property type="evidence" value="ECO:0007669"/>
    <property type="project" value="TreeGrafter"/>
</dbReference>
<name>M1LNW3_9PROT</name>
<comment type="function">
    <text evidence="2 10">Forms oxaloacetate, a four-carbon dicarboxylic acid source for the tricarboxylic acid cycle.</text>
</comment>
<gene>
    <name evidence="10" type="primary">ppc</name>
    <name evidence="13" type="ORF">CDEE_0295</name>
</gene>
<feature type="active site" evidence="10 11">
    <location>
        <position position="146"/>
    </location>
</feature>
<keyword evidence="13" id="KW-0670">Pyruvate</keyword>
<dbReference type="EC" id="4.1.1.31" evidence="4 10"/>
<dbReference type="GO" id="GO:0006107">
    <property type="term" value="P:oxaloacetate metabolic process"/>
    <property type="evidence" value="ECO:0007669"/>
    <property type="project" value="UniProtKB-UniRule"/>
</dbReference>
<dbReference type="GO" id="GO:0000287">
    <property type="term" value="F:magnesium ion binding"/>
    <property type="evidence" value="ECO:0007669"/>
    <property type="project" value="UniProtKB-UniRule"/>
</dbReference>
<keyword evidence="8 10" id="KW-0120">Carbon dioxide fixation</keyword>
<dbReference type="PANTHER" id="PTHR30523">
    <property type="entry name" value="PHOSPHOENOLPYRUVATE CARBOXYLASE"/>
    <property type="match status" value="1"/>
</dbReference>
<evidence type="ECO:0000256" key="5">
    <source>
        <dbReference type="ARBA" id="ARBA00022419"/>
    </source>
</evidence>
<dbReference type="InterPro" id="IPR018129">
    <property type="entry name" value="PEP_COase_Lys_AS"/>
</dbReference>
<dbReference type="KEGG" id="kct:CDEE_0295"/>
<dbReference type="EMBL" id="CP003804">
    <property type="protein sequence ID" value="AGF47377.1"/>
    <property type="molecule type" value="Genomic_DNA"/>
</dbReference>
<feature type="active site" evidence="10 12">
    <location>
        <position position="588"/>
    </location>
</feature>
<evidence type="ECO:0000256" key="3">
    <source>
        <dbReference type="ARBA" id="ARBA00008346"/>
    </source>
</evidence>
<dbReference type="InterPro" id="IPR022805">
    <property type="entry name" value="PEP_COase_bac/pln-type"/>
</dbReference>
<evidence type="ECO:0000256" key="6">
    <source>
        <dbReference type="ARBA" id="ARBA00022842"/>
    </source>
</evidence>
<proteinExistence type="inferred from homology"/>
<evidence type="ECO:0000256" key="1">
    <source>
        <dbReference type="ARBA" id="ARBA00001946"/>
    </source>
</evidence>
<accession>M1LNW3</accession>
<protein>
    <recommendedName>
        <fullName evidence="5 10">Phosphoenolpyruvate carboxylase</fullName>
        <shortName evidence="10">PEPC</shortName>
        <shortName evidence="10">PEPCase</shortName>
        <ecNumber evidence="4 10">4.1.1.31</ecNumber>
    </recommendedName>
</protein>
<reference evidence="13 14" key="1">
    <citation type="journal article" date="2013" name="Genome Biol. Evol.">
        <title>Genome evolution and phylogenomic analysis of candidatus kinetoplastibacterium, the betaproteobacterial endosymbionts of strigomonas and angomonas.</title>
        <authorList>
            <person name="Alves J.M."/>
            <person name="Serrano M.G."/>
            <person name="Maia da Silva F."/>
            <person name="Voegtly L.J."/>
            <person name="Matveyev A.V."/>
            <person name="Teixeira M.M."/>
            <person name="Camargo E.P."/>
            <person name="Buck G.A."/>
        </authorList>
    </citation>
    <scope>NUCLEOTIDE SEQUENCE [LARGE SCALE GENOMIC DNA]</scope>
    <source>
        <strain evidence="13 14">TCC036E</strain>
    </source>
</reference>
<dbReference type="GO" id="GO:0008964">
    <property type="term" value="F:phosphoenolpyruvate carboxylase activity"/>
    <property type="evidence" value="ECO:0007669"/>
    <property type="project" value="UniProtKB-UniRule"/>
</dbReference>
<dbReference type="InterPro" id="IPR015813">
    <property type="entry name" value="Pyrv/PenolPyrv_kinase-like_dom"/>
</dbReference>
<evidence type="ECO:0000256" key="4">
    <source>
        <dbReference type="ARBA" id="ARBA00012305"/>
    </source>
</evidence>
<comment type="subunit">
    <text evidence="10">Homotetramer.</text>
</comment>
<evidence type="ECO:0000256" key="12">
    <source>
        <dbReference type="PROSITE-ProRule" id="PRU10112"/>
    </source>
</evidence>
<keyword evidence="6 10" id="KW-0460">Magnesium</keyword>
<evidence type="ECO:0000256" key="7">
    <source>
        <dbReference type="ARBA" id="ARBA00023239"/>
    </source>
</evidence>
<dbReference type="Pfam" id="PF00311">
    <property type="entry name" value="PEPcase"/>
    <property type="match status" value="1"/>
</dbReference>
<dbReference type="Proteomes" id="UP000011686">
    <property type="component" value="Chromosome"/>
</dbReference>
<dbReference type="RefSeq" id="WP_015238919.1">
    <property type="nucleotide sequence ID" value="NC_020283.1"/>
</dbReference>
<dbReference type="PANTHER" id="PTHR30523:SF6">
    <property type="entry name" value="PHOSPHOENOLPYRUVATE CARBOXYLASE"/>
    <property type="match status" value="1"/>
</dbReference>
<dbReference type="PRINTS" id="PR00150">
    <property type="entry name" value="PEPCARBXLASE"/>
</dbReference>
<dbReference type="PATRIC" id="fig|1208918.3.peg.73"/>
<keyword evidence="7 10" id="KW-0456">Lyase</keyword>
<evidence type="ECO:0000256" key="9">
    <source>
        <dbReference type="ARBA" id="ARBA00048995"/>
    </source>
</evidence>
<evidence type="ECO:0000256" key="10">
    <source>
        <dbReference type="HAMAP-Rule" id="MF_00595"/>
    </source>
</evidence>
<dbReference type="HOGENOM" id="CLU_006557_2_0_4"/>
<dbReference type="InterPro" id="IPR021135">
    <property type="entry name" value="PEP_COase"/>
</dbReference>
<evidence type="ECO:0000256" key="8">
    <source>
        <dbReference type="ARBA" id="ARBA00023300"/>
    </source>
</evidence>
<dbReference type="NCBIfam" id="NF000584">
    <property type="entry name" value="PRK00009.1"/>
    <property type="match status" value="1"/>
</dbReference>
<dbReference type="AlphaFoldDB" id="M1LNW3"/>
<comment type="similarity">
    <text evidence="3 10">Belongs to the PEPCase type 1 family.</text>
</comment>
<evidence type="ECO:0000313" key="14">
    <source>
        <dbReference type="Proteomes" id="UP000011686"/>
    </source>
</evidence>
<dbReference type="PROSITE" id="PS00393">
    <property type="entry name" value="PEPCASE_2"/>
    <property type="match status" value="1"/>
</dbReference>
<evidence type="ECO:0000256" key="11">
    <source>
        <dbReference type="PROSITE-ProRule" id="PRU10111"/>
    </source>
</evidence>
<organism evidence="13 14">
    <name type="scientific">Candidatus Kinetoplastidibacterium crithidiae TCC036E</name>
    <dbReference type="NCBI Taxonomy" id="1208918"/>
    <lineage>
        <taxon>Bacteria</taxon>
        <taxon>Pseudomonadati</taxon>
        <taxon>Pseudomonadota</taxon>
        <taxon>Betaproteobacteria</taxon>
        <taxon>Candidatus Kinetoplastidibacterium</taxon>
    </lineage>
</organism>
<dbReference type="HAMAP" id="MF_00595">
    <property type="entry name" value="PEPcase_type1"/>
    <property type="match status" value="1"/>
</dbReference>
<dbReference type="SUPFAM" id="SSF51621">
    <property type="entry name" value="Phosphoenolpyruvate/pyruvate domain"/>
    <property type="match status" value="1"/>
</dbReference>
<dbReference type="GO" id="GO:0015977">
    <property type="term" value="P:carbon fixation"/>
    <property type="evidence" value="ECO:0007669"/>
    <property type="project" value="UniProtKB-UniRule"/>
</dbReference>
<dbReference type="InterPro" id="IPR033129">
    <property type="entry name" value="PEPCASE_His_AS"/>
</dbReference>
<dbReference type="STRING" id="1208918.CDEE_0295"/>
<comment type="cofactor">
    <cofactor evidence="1 10">
        <name>Mg(2+)</name>
        <dbReference type="ChEBI" id="CHEBI:18420"/>
    </cofactor>
</comment>
<dbReference type="PROSITE" id="PS00781">
    <property type="entry name" value="PEPCASE_1"/>
    <property type="match status" value="1"/>
</dbReference>
<dbReference type="GO" id="GO:0006099">
    <property type="term" value="P:tricarboxylic acid cycle"/>
    <property type="evidence" value="ECO:0007669"/>
    <property type="project" value="InterPro"/>
</dbReference>
<sequence>MYSEESRKSHLHSEIRLLGKILGNVIQECEGKRLFNTIETIRKVAINIEENSEILNNEKLEKLINELDSNDTNYVARAFGFLLQLLNISEDLDQNRRQKEIDASSETMQRGSLKDIVQKLIINNVTSSEISEILESSCIMPVLTAHPTEIQRRSILDSHWNIADKLSQRYLAQTNDEKNDIDYELTGYISMLWQTRMLRYSRLTVIDEIENALSYYKSTFLFAIPKLYNELINIINQKYNKAVLPDSINPFLRMGSWIGGDRDGNPYVDEKTLKQAAIKQSTVILEHYLKEIYALKKELSISSLLIKVDDELLFLANRSGDESSHLIDEPYRRALIGIYSRLASTSKKLIGLNLARRDTIQAHPYSNHEEFYKDLTIIHKSLVHNHGKTISALRLKKLRQSVRVFGFHLSTIDLRQNSDVHERVLEELLQKAGVYLEGKNKYSELDEDLKVELLIKELNQGRPLLSPWINYSEETNKELNILKTAAEIRSLFGKQSIQHSIVSHTETLSDLLEVLLLQKETGLIPPIFSDTEQDNGLMIVPLFETINDLQNSSKIMAAWLDIPEIKTRITNAQHNTQEVMLGYSDSNKDGGYLTSNWSLYQAERSLVNVFNARGIKLRLFHGRGGSVGRGGGSSFDAIMSQPPGTVSGQIRLTEQGEVIQGKYNNAEVGKWHLELLTSATLESSLCIDRKIASQEDLHIKQFGDVMSSMSEYAQRLYCDLVYLNPGFSEYFFSSTPINEISALNIGSRPSSRSKNQNIEDLRAIPWSFSWAQCRLMIPSWYGIGSAIEHYIEFGNKSTTKSKQERLDQLRAMTKEWPAFKTLLSNMEMVLVKSNIKIASCYSKLVKNEFLRSSIFNNISTEHDKTIKMLQLLTQRDLLEDNPTLLSRLNDRFVYIDPLNYLQIELIKRYRSQQDYLSINEIEKIQRAIHLTINGIAAGLRNSG</sequence>
<comment type="catalytic activity">
    <reaction evidence="9 10">
        <text>oxaloacetate + phosphate = phosphoenolpyruvate + hydrogencarbonate</text>
        <dbReference type="Rhea" id="RHEA:28370"/>
        <dbReference type="ChEBI" id="CHEBI:16452"/>
        <dbReference type="ChEBI" id="CHEBI:17544"/>
        <dbReference type="ChEBI" id="CHEBI:43474"/>
        <dbReference type="ChEBI" id="CHEBI:58702"/>
        <dbReference type="EC" id="4.1.1.31"/>
    </reaction>
</comment>
<keyword evidence="14" id="KW-1185">Reference proteome</keyword>
<dbReference type="eggNOG" id="COG2352">
    <property type="taxonomic scope" value="Bacteria"/>
</dbReference>
<dbReference type="Gene3D" id="1.20.1440.90">
    <property type="entry name" value="Phosphoenolpyruvate/pyruvate domain"/>
    <property type="match status" value="1"/>
</dbReference>
<evidence type="ECO:0000256" key="2">
    <source>
        <dbReference type="ARBA" id="ARBA00003670"/>
    </source>
</evidence>